<sequence>MRQFATLLQTEYALQEFLSFLHVLRGELQIIAQGIFHSSISVKYNTVVLTACHLLSAKRYLLNGTRSMDNI</sequence>
<comment type="caution">
    <text evidence="1">The sequence shown here is derived from an EMBL/GenBank/DDBJ whole genome shotgun (WGS) entry which is preliminary data.</text>
</comment>
<name>A0ACC0WFW9_9STRA</name>
<dbReference type="EMBL" id="CM047592">
    <property type="protein sequence ID" value="KAI9917550.1"/>
    <property type="molecule type" value="Genomic_DNA"/>
</dbReference>
<evidence type="ECO:0000313" key="2">
    <source>
        <dbReference type="Proteomes" id="UP001163321"/>
    </source>
</evidence>
<proteinExistence type="predicted"/>
<evidence type="ECO:0000313" key="1">
    <source>
        <dbReference type="EMBL" id="KAI9917550.1"/>
    </source>
</evidence>
<protein>
    <submittedName>
        <fullName evidence="1">Uncharacterized protein</fullName>
    </submittedName>
</protein>
<dbReference type="Proteomes" id="UP001163321">
    <property type="component" value="Chromosome 13"/>
</dbReference>
<keyword evidence="2" id="KW-1185">Reference proteome</keyword>
<accession>A0ACC0WFW9</accession>
<organism evidence="1 2">
    <name type="scientific">Peronosclerospora sorghi</name>
    <dbReference type="NCBI Taxonomy" id="230839"/>
    <lineage>
        <taxon>Eukaryota</taxon>
        <taxon>Sar</taxon>
        <taxon>Stramenopiles</taxon>
        <taxon>Oomycota</taxon>
        <taxon>Peronosporomycetes</taxon>
        <taxon>Peronosporales</taxon>
        <taxon>Peronosporaceae</taxon>
        <taxon>Peronosclerospora</taxon>
    </lineage>
</organism>
<gene>
    <name evidence="1" type="ORF">PsorP6_012349</name>
</gene>
<reference evidence="1 2" key="1">
    <citation type="journal article" date="2022" name="bioRxiv">
        <title>The genome of the oomycete Peronosclerospora sorghi, a cosmopolitan pathogen of maize and sorghum, is inflated with dispersed pseudogenes.</title>
        <authorList>
            <person name="Fletcher K."/>
            <person name="Martin F."/>
            <person name="Isakeit T."/>
            <person name="Cavanaugh K."/>
            <person name="Magill C."/>
            <person name="Michelmore R."/>
        </authorList>
    </citation>
    <scope>NUCLEOTIDE SEQUENCE [LARGE SCALE GENOMIC DNA]</scope>
    <source>
        <strain evidence="1">P6</strain>
    </source>
</reference>